<feature type="signal peptide" evidence="3">
    <location>
        <begin position="1"/>
        <end position="19"/>
    </location>
</feature>
<dbReference type="Gene3D" id="2.130.10.10">
    <property type="entry name" value="YVTN repeat-like/Quinoprotein amine dehydrogenase"/>
    <property type="match status" value="2"/>
</dbReference>
<feature type="coiled-coil region" evidence="1">
    <location>
        <begin position="776"/>
        <end position="808"/>
    </location>
</feature>
<reference evidence="4 5" key="1">
    <citation type="submission" date="2015-09" db="EMBL/GenBank/DDBJ databases">
        <authorList>
            <consortium name="Pathogen Informatics"/>
        </authorList>
    </citation>
    <scope>NUCLEOTIDE SEQUENCE [LARGE SCALE GENOMIC DNA]</scope>
    <source>
        <strain evidence="4 5">2789STDY5834898</strain>
    </source>
</reference>
<evidence type="ECO:0000313" key="5">
    <source>
        <dbReference type="Proteomes" id="UP000095766"/>
    </source>
</evidence>
<dbReference type="Gene3D" id="2.60.40.10">
    <property type="entry name" value="Immunoglobulins"/>
    <property type="match status" value="1"/>
</dbReference>
<protein>
    <submittedName>
        <fullName evidence="4">Two component regulator three Y domain-containing protein</fullName>
    </submittedName>
</protein>
<dbReference type="AlphaFoldDB" id="A0A174V198"/>
<accession>A0A174V198</accession>
<keyword evidence="2" id="KW-0812">Transmembrane</keyword>
<dbReference type="GO" id="GO:0003677">
    <property type="term" value="F:DNA binding"/>
    <property type="evidence" value="ECO:0007669"/>
    <property type="project" value="InterPro"/>
</dbReference>
<evidence type="ECO:0000256" key="3">
    <source>
        <dbReference type="SAM" id="SignalP"/>
    </source>
</evidence>
<evidence type="ECO:0000313" key="4">
    <source>
        <dbReference type="EMBL" id="CUQ24949.1"/>
    </source>
</evidence>
<sequence>MRIAITFFLSLVFSSLLQASPIPFSPIVRSYSVSDYNVGIQNWAIAQDERGVMYFGNNSGLLEFDGSAWRLYELPTKGIVRAIYISEDGKIYVGSYEEFGYFVHTPYSTLEYHSLKDEVKDFTFHNDEIWNIVCVQGEIVFQSFGSLFFYNGNSVEGIRVKSLPLNLFQVGNTFYSQRINGGLCVFSGRKMEELIPRKVFGNSDVLAGLPYDDAVLMLTRNQGGFLLYRDGRVEKWKTECDDIFRKHTINRAVITKDSCYVVGTISDGIYALDKKGKLIWKVNTDNKLQNNTVLRLYCDDDNNIWTALDEGIAYIHNNSLIYYYEPPFRKIGMVYDVLVRENEAYIASNQGLYWLKDGKTELVPGLEEQAWFVDEWGKQIFCGHNKGTFLISGLKSKLVSDVKGGMCMEKIESKEESFLLEGTYALLNLYTEDTSGAYGFIRSLRGFSHMVRHIEVDHQGNIWAKHLRNGLYRFRIDPDMKQVKDVRKYEGLGEVKGGSFTLFKINGRVVFSNGEYFYTYEDMTDSIVPYETMNEQLMELKGIKTVSRANGDYYWFVGDRIVYLVKCAINTFNIELRIPYSLFDGLTVEERGSVAYDVRNGCSYLCLNNAIARIETDSSSLYKSRVRRSLWISGMRVIDEFSGKRKTLVVQPGAKVEPEFNTVNFTLCYPVYSNYTYKVRYRLEGYSDQWMPGGRYLQKKYSRLSYGSYVFQAEIYDTDRVLASVELPFEILRPWYLSYWAVGSYILAGLCLLALLQYLVYRFVKKKKDRVIERQRVAHQAELERQEKKIVELEKEQLEADLRFKSKELSSVVMTNIAHQEFLSSLKEEIQRQKLLGQYSRKNLDKLLTLVNSNIVSDEENWTMFQANFDRIHENFFRNLKLQYTDLTSGDLRFCALLRLNMPTKEIAKLLNISTRGVDAARYRLRKKFNLLPEESLTDFLINFK</sequence>
<feature type="chain" id="PRO_5009821328" evidence="3">
    <location>
        <begin position="20"/>
        <end position="945"/>
    </location>
</feature>
<feature type="transmembrane region" description="Helical" evidence="2">
    <location>
        <begin position="737"/>
        <end position="760"/>
    </location>
</feature>
<evidence type="ECO:0000256" key="1">
    <source>
        <dbReference type="SAM" id="Coils"/>
    </source>
</evidence>
<proteinExistence type="predicted"/>
<dbReference type="SUPFAM" id="SSF69322">
    <property type="entry name" value="Tricorn protease domain 2"/>
    <property type="match status" value="1"/>
</dbReference>
<name>A0A174V198_BACUN</name>
<dbReference type="InterPro" id="IPR013783">
    <property type="entry name" value="Ig-like_fold"/>
</dbReference>
<keyword evidence="3" id="KW-0732">Signal</keyword>
<dbReference type="InterPro" id="IPR016032">
    <property type="entry name" value="Sig_transdc_resp-reg_C-effctor"/>
</dbReference>
<organism evidence="4 5">
    <name type="scientific">Bacteroides uniformis</name>
    <dbReference type="NCBI Taxonomy" id="820"/>
    <lineage>
        <taxon>Bacteria</taxon>
        <taxon>Pseudomonadati</taxon>
        <taxon>Bacteroidota</taxon>
        <taxon>Bacteroidia</taxon>
        <taxon>Bacteroidales</taxon>
        <taxon>Bacteroidaceae</taxon>
        <taxon>Bacteroides</taxon>
    </lineage>
</organism>
<dbReference type="SUPFAM" id="SSF46894">
    <property type="entry name" value="C-terminal effector domain of the bipartite response regulators"/>
    <property type="match status" value="1"/>
</dbReference>
<evidence type="ECO:0000256" key="2">
    <source>
        <dbReference type="SAM" id="Phobius"/>
    </source>
</evidence>
<dbReference type="Proteomes" id="UP000095766">
    <property type="component" value="Unassembled WGS sequence"/>
</dbReference>
<dbReference type="RefSeq" id="WP_008662603.1">
    <property type="nucleotide sequence ID" value="NZ_BQNO01000001.1"/>
</dbReference>
<keyword evidence="2" id="KW-0472">Membrane</keyword>
<dbReference type="InterPro" id="IPR015943">
    <property type="entry name" value="WD40/YVTN_repeat-like_dom_sf"/>
</dbReference>
<gene>
    <name evidence="4" type="ORF">ERS852510_03659</name>
</gene>
<keyword evidence="2" id="KW-1133">Transmembrane helix</keyword>
<dbReference type="GO" id="GO:0006355">
    <property type="term" value="P:regulation of DNA-templated transcription"/>
    <property type="evidence" value="ECO:0007669"/>
    <property type="project" value="InterPro"/>
</dbReference>
<keyword evidence="1" id="KW-0175">Coiled coil</keyword>
<dbReference type="EMBL" id="CZAO01000022">
    <property type="protein sequence ID" value="CUQ24949.1"/>
    <property type="molecule type" value="Genomic_DNA"/>
</dbReference>